<gene>
    <name evidence="3" type="primary">lacA</name>
    <name evidence="3" type="ORF">BN1080_00950</name>
</gene>
<comment type="similarity">
    <text evidence="1">Belongs to the transferase hexapeptide repeat family.</text>
</comment>
<protein>
    <submittedName>
        <fullName evidence="3">Galactoside O-acetyltransferase</fullName>
    </submittedName>
</protein>
<keyword evidence="4" id="KW-1185">Reference proteome</keyword>
<dbReference type="STRING" id="1499687.BN1080_00950"/>
<accession>A0A098EJQ5</accession>
<name>A0A098EJQ5_9BACL</name>
<reference evidence="3 4" key="1">
    <citation type="submission" date="2014-09" db="EMBL/GenBank/DDBJ databases">
        <authorList>
            <person name="Urmite Genomes Urmite Genomes"/>
        </authorList>
    </citation>
    <scope>NUCLEOTIDE SEQUENCE [LARGE SCALE GENOMIC DNA]</scope>
    <source>
        <strain evidence="3 4">ES2</strain>
    </source>
</reference>
<dbReference type="InterPro" id="IPR001451">
    <property type="entry name" value="Hexapep"/>
</dbReference>
<dbReference type="CDD" id="cd04647">
    <property type="entry name" value="LbH_MAT_like"/>
    <property type="match status" value="1"/>
</dbReference>
<evidence type="ECO:0000313" key="3">
    <source>
        <dbReference type="EMBL" id="CEG22030.1"/>
    </source>
</evidence>
<dbReference type="OrthoDB" id="9812571at2"/>
<evidence type="ECO:0000256" key="1">
    <source>
        <dbReference type="ARBA" id="ARBA00007274"/>
    </source>
</evidence>
<dbReference type="Proteomes" id="UP000043699">
    <property type="component" value="Unassembled WGS sequence"/>
</dbReference>
<dbReference type="GO" id="GO:0005829">
    <property type="term" value="C:cytosol"/>
    <property type="evidence" value="ECO:0007669"/>
    <property type="project" value="TreeGrafter"/>
</dbReference>
<evidence type="ECO:0000313" key="4">
    <source>
        <dbReference type="Proteomes" id="UP000043699"/>
    </source>
</evidence>
<dbReference type="Pfam" id="PF00132">
    <property type="entry name" value="Hexapep"/>
    <property type="match status" value="1"/>
</dbReference>
<dbReference type="AlphaFoldDB" id="A0A098EJQ5"/>
<dbReference type="InterPro" id="IPR011004">
    <property type="entry name" value="Trimer_LpxA-like_sf"/>
</dbReference>
<proteinExistence type="inferred from homology"/>
<organism evidence="3 4">
    <name type="scientific">Planococcus massiliensis</name>
    <dbReference type="NCBI Taxonomy" id="1499687"/>
    <lineage>
        <taxon>Bacteria</taxon>
        <taxon>Bacillati</taxon>
        <taxon>Bacillota</taxon>
        <taxon>Bacilli</taxon>
        <taxon>Bacillales</taxon>
        <taxon>Caryophanaceae</taxon>
        <taxon>Planococcus</taxon>
    </lineage>
</organism>
<dbReference type="PANTHER" id="PTHR23416">
    <property type="entry name" value="SIALIC ACID SYNTHASE-RELATED"/>
    <property type="match status" value="1"/>
</dbReference>
<sequence>MRPFFKSCGKGFKIASGVIINKPEKIVIGKNVYIAHNAWINANGGLNIQDNTIIGPFSVLATSKHKFINGVASNQADSNPIILGEGTWLASHVVITDGVEIGKGCLIASGAVVTSNVEGNTIIGGVPGKAIGKVI</sequence>
<keyword evidence="2 3" id="KW-0808">Transferase</keyword>
<dbReference type="EMBL" id="CCXS01000001">
    <property type="protein sequence ID" value="CEG22030.1"/>
    <property type="molecule type" value="Genomic_DNA"/>
</dbReference>
<dbReference type="SUPFAM" id="SSF51161">
    <property type="entry name" value="Trimeric LpxA-like enzymes"/>
    <property type="match status" value="1"/>
</dbReference>
<evidence type="ECO:0000256" key="2">
    <source>
        <dbReference type="ARBA" id="ARBA00022679"/>
    </source>
</evidence>
<dbReference type="PANTHER" id="PTHR23416:SF23">
    <property type="entry name" value="ACETYLTRANSFERASE C18B11.09C-RELATED"/>
    <property type="match status" value="1"/>
</dbReference>
<dbReference type="InterPro" id="IPR051159">
    <property type="entry name" value="Hexapeptide_acetyltransf"/>
</dbReference>
<dbReference type="Gene3D" id="2.160.10.10">
    <property type="entry name" value="Hexapeptide repeat proteins"/>
    <property type="match status" value="1"/>
</dbReference>
<dbReference type="GO" id="GO:0008374">
    <property type="term" value="F:O-acyltransferase activity"/>
    <property type="evidence" value="ECO:0007669"/>
    <property type="project" value="TreeGrafter"/>
</dbReference>